<organism evidence="1 2">
    <name type="scientific">Canavalia gladiata</name>
    <name type="common">Sword bean</name>
    <name type="synonym">Dolichos gladiatus</name>
    <dbReference type="NCBI Taxonomy" id="3824"/>
    <lineage>
        <taxon>Eukaryota</taxon>
        <taxon>Viridiplantae</taxon>
        <taxon>Streptophyta</taxon>
        <taxon>Embryophyta</taxon>
        <taxon>Tracheophyta</taxon>
        <taxon>Spermatophyta</taxon>
        <taxon>Magnoliopsida</taxon>
        <taxon>eudicotyledons</taxon>
        <taxon>Gunneridae</taxon>
        <taxon>Pentapetalae</taxon>
        <taxon>rosids</taxon>
        <taxon>fabids</taxon>
        <taxon>Fabales</taxon>
        <taxon>Fabaceae</taxon>
        <taxon>Papilionoideae</taxon>
        <taxon>50 kb inversion clade</taxon>
        <taxon>NPAAA clade</taxon>
        <taxon>indigoferoid/millettioid clade</taxon>
        <taxon>Phaseoleae</taxon>
        <taxon>Canavalia</taxon>
    </lineage>
</organism>
<name>A0AAN9KPG4_CANGL</name>
<dbReference type="AlphaFoldDB" id="A0AAN9KPG4"/>
<keyword evidence="2" id="KW-1185">Reference proteome</keyword>
<protein>
    <submittedName>
        <fullName evidence="1">Uncharacterized protein</fullName>
    </submittedName>
</protein>
<dbReference type="Proteomes" id="UP001367508">
    <property type="component" value="Unassembled WGS sequence"/>
</dbReference>
<reference evidence="1 2" key="1">
    <citation type="submission" date="2024-01" db="EMBL/GenBank/DDBJ databases">
        <title>The genomes of 5 underutilized Papilionoideae crops provide insights into root nodulation and disease resistanc.</title>
        <authorList>
            <person name="Jiang F."/>
        </authorList>
    </citation>
    <scope>NUCLEOTIDE SEQUENCE [LARGE SCALE GENOMIC DNA]</scope>
    <source>
        <strain evidence="1">LVBAO_FW01</strain>
        <tissue evidence="1">Leaves</tissue>
    </source>
</reference>
<evidence type="ECO:0000313" key="2">
    <source>
        <dbReference type="Proteomes" id="UP001367508"/>
    </source>
</evidence>
<comment type="caution">
    <text evidence="1">The sequence shown here is derived from an EMBL/GenBank/DDBJ whole genome shotgun (WGS) entry which is preliminary data.</text>
</comment>
<gene>
    <name evidence="1" type="ORF">VNO77_31168</name>
</gene>
<accession>A0AAN9KPG4</accession>
<sequence length="176" mass="19475">MLVGLSLRHVRDIELQRCHDSDAPAIVHHLLPVGVSALHLNWQNDEIHLLSFLSSGGQCSGQARCLFASSALLLLKVAKRDGEGIPTRQPCAFDNRAKTPTLPSNSICLNMMGPSHSTFEKQIFRSNTNSDMKMVEAEAQGDEFQILLLVCKLDSTTFTLLDIMLSLQLACSKMYF</sequence>
<evidence type="ECO:0000313" key="1">
    <source>
        <dbReference type="EMBL" id="KAK7321044.1"/>
    </source>
</evidence>
<dbReference type="EMBL" id="JAYMYQ010000007">
    <property type="protein sequence ID" value="KAK7321044.1"/>
    <property type="molecule type" value="Genomic_DNA"/>
</dbReference>
<proteinExistence type="predicted"/>